<keyword evidence="18" id="KW-1185">Reference proteome</keyword>
<dbReference type="PANTHER" id="PTHR30069:SF29">
    <property type="entry name" value="HEMOGLOBIN AND HEMOGLOBIN-HAPTOGLOBIN-BINDING PROTEIN 1-RELATED"/>
    <property type="match status" value="1"/>
</dbReference>
<dbReference type="Gene3D" id="2.170.130.10">
    <property type="entry name" value="TonB-dependent receptor, plug domain"/>
    <property type="match status" value="1"/>
</dbReference>
<feature type="chain" id="PRO_5047182106" evidence="14">
    <location>
        <begin position="26"/>
        <end position="666"/>
    </location>
</feature>
<dbReference type="InterPro" id="IPR039426">
    <property type="entry name" value="TonB-dep_rcpt-like"/>
</dbReference>
<dbReference type="PROSITE" id="PS51257">
    <property type="entry name" value="PROKAR_LIPOPROTEIN"/>
    <property type="match status" value="1"/>
</dbReference>
<comment type="caution">
    <text evidence="17">The sequence shown here is derived from an EMBL/GenBank/DDBJ whole genome shotgun (WGS) entry which is preliminary data.</text>
</comment>
<keyword evidence="9 17" id="KW-0675">Receptor</keyword>
<feature type="domain" description="TonB-dependent receptor plug" evidence="16">
    <location>
        <begin position="55"/>
        <end position="160"/>
    </location>
</feature>
<keyword evidence="8 11" id="KW-0472">Membrane</keyword>
<organism evidence="17 18">
    <name type="scientific">Pseudoalteromonas neustonica</name>
    <dbReference type="NCBI Taxonomy" id="1840331"/>
    <lineage>
        <taxon>Bacteria</taxon>
        <taxon>Pseudomonadati</taxon>
        <taxon>Pseudomonadota</taxon>
        <taxon>Gammaproteobacteria</taxon>
        <taxon>Alteromonadales</taxon>
        <taxon>Pseudoalteromonadaceae</taxon>
        <taxon>Pseudoalteromonas</taxon>
    </lineage>
</organism>
<keyword evidence="7 12" id="KW-0798">TonB box</keyword>
<comment type="subcellular location">
    <subcellularLocation>
        <location evidence="1 11">Cell outer membrane</location>
        <topology evidence="1 11">Multi-pass membrane protein</topology>
    </subcellularLocation>
</comment>
<dbReference type="InterPro" id="IPR012910">
    <property type="entry name" value="Plug_dom"/>
</dbReference>
<evidence type="ECO:0000313" key="18">
    <source>
        <dbReference type="Proteomes" id="UP001388366"/>
    </source>
</evidence>
<sequence length="666" mass="75226">MCSTRISPINIALLSCLSFSTIAFADDEQNKDSTLFIGDVIEVHGQSNGAKDVQLVGSVDVVNRDQLQNEHVNITVDLFTKIPGVYFSRFNQGVVSTDVAMRGFNGEGSMPHTKLLIDGIPSNLHVGLGEMDALFPMEVESIEVVKGNQDARYGLHNLAGNINMTSRRDDAKEVEFLAGSFDTYEAQGYFGDVNNGFSQHYFIGVRDTKGYRDHSALEKHTFSGKWFYQPSNNTELGVIARYFDYEADAPGYLTEQEAHRDSTQSADYAQNDSGDKQTRHLSMHLDHAFDPVWQLSVKSYIQQFDRHRYLQYTASSAQQERLEKDRQYGAVATLSATFSPTWLLSMGLDYQAQDNSNERFVTVTKVRQKQFRNWDFDYNNYGGFTQLQYRGERLLISGGLRFDGFSGDLFDGISEQYKTINDEGITLQPKFNVLYEMTDRLNLFANYGVSFQAPTGSKAYINEQSSGFDFSKNYGFETGAKWQLFDWLNTRLSVWQQDAKDELTPKTDGSGGFENIGETKRKGWDLALSADINTQWSGFASYTRQEAKLVEPGEAKIAQKGNWLLGVPEFTATAGIIYHPVNKLKVSLFGHFQGDYYVSNVIQDKQYGDYKLVDLAFDYDLGWGNAGLRINNLFDSYSDYVYLVGDETIHSPTDGRAINFSVSYRF</sequence>
<keyword evidence="10 11" id="KW-0998">Cell outer membrane</keyword>
<dbReference type="Pfam" id="PF07715">
    <property type="entry name" value="Plug"/>
    <property type="match status" value="1"/>
</dbReference>
<keyword evidence="4 11" id="KW-1134">Transmembrane beta strand</keyword>
<reference evidence="17 18" key="1">
    <citation type="submission" date="2024-03" db="EMBL/GenBank/DDBJ databases">
        <title>Community enrichment and isolation of bacterial strains for fucoidan degradation.</title>
        <authorList>
            <person name="Sichert A."/>
        </authorList>
    </citation>
    <scope>NUCLEOTIDE SEQUENCE [LARGE SCALE GENOMIC DNA]</scope>
    <source>
        <strain evidence="17 18">AS81</strain>
    </source>
</reference>
<gene>
    <name evidence="17" type="ORF">WNY63_06735</name>
</gene>
<keyword evidence="3 11" id="KW-0813">Transport</keyword>
<dbReference type="SUPFAM" id="SSF56935">
    <property type="entry name" value="Porins"/>
    <property type="match status" value="1"/>
</dbReference>
<evidence type="ECO:0000256" key="1">
    <source>
        <dbReference type="ARBA" id="ARBA00004571"/>
    </source>
</evidence>
<evidence type="ECO:0000256" key="2">
    <source>
        <dbReference type="ARBA" id="ARBA00008143"/>
    </source>
</evidence>
<dbReference type="PROSITE" id="PS52016">
    <property type="entry name" value="TONB_DEPENDENT_REC_3"/>
    <property type="match status" value="1"/>
</dbReference>
<keyword evidence="5 11" id="KW-0812">Transmembrane</keyword>
<evidence type="ECO:0000256" key="3">
    <source>
        <dbReference type="ARBA" id="ARBA00022448"/>
    </source>
</evidence>
<evidence type="ECO:0000256" key="12">
    <source>
        <dbReference type="RuleBase" id="RU003357"/>
    </source>
</evidence>
<dbReference type="Proteomes" id="UP001388366">
    <property type="component" value="Unassembled WGS sequence"/>
</dbReference>
<evidence type="ECO:0000256" key="7">
    <source>
        <dbReference type="ARBA" id="ARBA00023077"/>
    </source>
</evidence>
<proteinExistence type="inferred from homology"/>
<feature type="region of interest" description="Disordered" evidence="13">
    <location>
        <begin position="256"/>
        <end position="276"/>
    </location>
</feature>
<dbReference type="Pfam" id="PF00593">
    <property type="entry name" value="TonB_dep_Rec_b-barrel"/>
    <property type="match status" value="1"/>
</dbReference>
<comment type="similarity">
    <text evidence="2">Belongs to the TonB-dependent receptor family. Hemoglobin/haptoglobin binding protein subfamily.</text>
</comment>
<evidence type="ECO:0000256" key="8">
    <source>
        <dbReference type="ARBA" id="ARBA00023136"/>
    </source>
</evidence>
<dbReference type="InterPro" id="IPR037066">
    <property type="entry name" value="Plug_dom_sf"/>
</dbReference>
<dbReference type="CDD" id="cd01347">
    <property type="entry name" value="ligand_gated_channel"/>
    <property type="match status" value="1"/>
</dbReference>
<dbReference type="Gene3D" id="2.40.170.20">
    <property type="entry name" value="TonB-dependent receptor, beta-barrel domain"/>
    <property type="match status" value="1"/>
</dbReference>
<dbReference type="EMBL" id="JBBMQU010000008">
    <property type="protein sequence ID" value="MEM5550421.1"/>
    <property type="molecule type" value="Genomic_DNA"/>
</dbReference>
<accession>A0ABU9U069</accession>
<evidence type="ECO:0000256" key="6">
    <source>
        <dbReference type="ARBA" id="ARBA00022729"/>
    </source>
</evidence>
<evidence type="ECO:0000256" key="10">
    <source>
        <dbReference type="ARBA" id="ARBA00023237"/>
    </source>
</evidence>
<feature type="signal peptide" evidence="14">
    <location>
        <begin position="1"/>
        <end position="25"/>
    </location>
</feature>
<dbReference type="InterPro" id="IPR000531">
    <property type="entry name" value="Beta-barrel_TonB"/>
</dbReference>
<dbReference type="RefSeq" id="WP_342883597.1">
    <property type="nucleotide sequence ID" value="NZ_JBBMQU010000008.1"/>
</dbReference>
<feature type="domain" description="TonB-dependent receptor-like beta-barrel" evidence="15">
    <location>
        <begin position="233"/>
        <end position="633"/>
    </location>
</feature>
<evidence type="ECO:0000259" key="16">
    <source>
        <dbReference type="Pfam" id="PF07715"/>
    </source>
</evidence>
<name>A0ABU9U069_9GAMM</name>
<evidence type="ECO:0000256" key="4">
    <source>
        <dbReference type="ARBA" id="ARBA00022452"/>
    </source>
</evidence>
<keyword evidence="6 14" id="KW-0732">Signal</keyword>
<dbReference type="InterPro" id="IPR036942">
    <property type="entry name" value="Beta-barrel_TonB_sf"/>
</dbReference>
<evidence type="ECO:0000256" key="14">
    <source>
        <dbReference type="SAM" id="SignalP"/>
    </source>
</evidence>
<evidence type="ECO:0000256" key="11">
    <source>
        <dbReference type="PROSITE-ProRule" id="PRU01360"/>
    </source>
</evidence>
<evidence type="ECO:0000259" key="15">
    <source>
        <dbReference type="Pfam" id="PF00593"/>
    </source>
</evidence>
<evidence type="ECO:0000256" key="13">
    <source>
        <dbReference type="SAM" id="MobiDB-lite"/>
    </source>
</evidence>
<feature type="compositionally biased region" description="Polar residues" evidence="13">
    <location>
        <begin position="263"/>
        <end position="272"/>
    </location>
</feature>
<evidence type="ECO:0000256" key="9">
    <source>
        <dbReference type="ARBA" id="ARBA00023170"/>
    </source>
</evidence>
<dbReference type="PANTHER" id="PTHR30069">
    <property type="entry name" value="TONB-DEPENDENT OUTER MEMBRANE RECEPTOR"/>
    <property type="match status" value="1"/>
</dbReference>
<protein>
    <submittedName>
        <fullName evidence="17">TonB-dependent receptor</fullName>
    </submittedName>
</protein>
<evidence type="ECO:0000256" key="5">
    <source>
        <dbReference type="ARBA" id="ARBA00022692"/>
    </source>
</evidence>
<evidence type="ECO:0000313" key="17">
    <source>
        <dbReference type="EMBL" id="MEM5550421.1"/>
    </source>
</evidence>